<dbReference type="InterPro" id="IPR002611">
    <property type="entry name" value="IstB_ATP-bd"/>
</dbReference>
<protein>
    <submittedName>
        <fullName evidence="2">AAA family ATPase</fullName>
    </submittedName>
</protein>
<dbReference type="SUPFAM" id="SSF52540">
    <property type="entry name" value="P-loop containing nucleoside triphosphate hydrolases"/>
    <property type="match status" value="1"/>
</dbReference>
<evidence type="ECO:0000313" key="2">
    <source>
        <dbReference type="EMBL" id="RNM07730.1"/>
    </source>
</evidence>
<dbReference type="EMBL" id="RJLR01000012">
    <property type="protein sequence ID" value="RNM07730.1"/>
    <property type="molecule type" value="Genomic_DNA"/>
</dbReference>
<proteinExistence type="predicted"/>
<accession>A0A3N0G6H2</accession>
<dbReference type="InterPro" id="IPR027417">
    <property type="entry name" value="P-loop_NTPase"/>
</dbReference>
<dbReference type="SMART" id="SM00382">
    <property type="entry name" value="AAA"/>
    <property type="match status" value="1"/>
</dbReference>
<dbReference type="AlphaFoldDB" id="A0A3N0G6H2"/>
<gene>
    <name evidence="2" type="ORF">EF878_07290</name>
</gene>
<sequence>MTTTTDVSEILAAECGVGRRFTRSTLENFTPTNEQAENNLAVCRQFIGEWEQIYENGSSLVMTGRPGTGKTHLAVAIMRALIEQHDVDTYMTTAQRIIRAMRDSWRQGSNRTEYEVLSFYCEKDLLVIDEVGMQHGTDSERLLVSEVINTRYERMLPNILISNYTRDEMDGFLGYRAMDRVMESSAVLVFDWDSYRTGQHG</sequence>
<comment type="caution">
    <text evidence="2">The sequence shown here is derived from an EMBL/GenBank/DDBJ whole genome shotgun (WGS) entry which is preliminary data.</text>
</comment>
<dbReference type="RefSeq" id="WP_123252357.1">
    <property type="nucleotide sequence ID" value="NZ_RJLR01000012.1"/>
</dbReference>
<reference evidence="2 3" key="1">
    <citation type="submission" date="2018-11" db="EMBL/GenBank/DDBJ databases">
        <title>Characterization of surface water Dickeya isolates.</title>
        <authorList>
            <person name="Van Gijsegem F."/>
            <person name="Pedron J."/>
        </authorList>
    </citation>
    <scope>NUCLEOTIDE SEQUENCE [LARGE SCALE GENOMIC DNA]</scope>
    <source>
        <strain evidence="2 3">FVG1-MFV-O17</strain>
    </source>
</reference>
<dbReference type="Pfam" id="PF01695">
    <property type="entry name" value="IstB_IS21"/>
    <property type="match status" value="1"/>
</dbReference>
<dbReference type="GO" id="GO:0006260">
    <property type="term" value="P:DNA replication"/>
    <property type="evidence" value="ECO:0007669"/>
    <property type="project" value="TreeGrafter"/>
</dbReference>
<dbReference type="PANTHER" id="PTHR30050">
    <property type="entry name" value="CHROMOSOMAL REPLICATION INITIATOR PROTEIN DNAA"/>
    <property type="match status" value="1"/>
</dbReference>
<dbReference type="Gene3D" id="3.40.50.300">
    <property type="entry name" value="P-loop containing nucleotide triphosphate hydrolases"/>
    <property type="match status" value="1"/>
</dbReference>
<dbReference type="PANTHER" id="PTHR30050:SF4">
    <property type="entry name" value="ATP-BINDING PROTEIN RV3427C IN INSERTION SEQUENCE-RELATED"/>
    <property type="match status" value="1"/>
</dbReference>
<name>A0A3N0G6H2_9GAMM</name>
<dbReference type="Proteomes" id="UP000276061">
    <property type="component" value="Unassembled WGS sequence"/>
</dbReference>
<dbReference type="InterPro" id="IPR003593">
    <property type="entry name" value="AAA+_ATPase"/>
</dbReference>
<evidence type="ECO:0000259" key="1">
    <source>
        <dbReference type="SMART" id="SM00382"/>
    </source>
</evidence>
<dbReference type="OrthoDB" id="5956003at2"/>
<dbReference type="CDD" id="cd00009">
    <property type="entry name" value="AAA"/>
    <property type="match status" value="1"/>
</dbReference>
<evidence type="ECO:0000313" key="3">
    <source>
        <dbReference type="Proteomes" id="UP000276061"/>
    </source>
</evidence>
<organism evidence="2 3">
    <name type="scientific">Dickeya undicola</name>
    <dbReference type="NCBI Taxonomy" id="1577887"/>
    <lineage>
        <taxon>Bacteria</taxon>
        <taxon>Pseudomonadati</taxon>
        <taxon>Pseudomonadota</taxon>
        <taxon>Gammaproteobacteria</taxon>
        <taxon>Enterobacterales</taxon>
        <taxon>Pectobacteriaceae</taxon>
        <taxon>Dickeya</taxon>
    </lineage>
</organism>
<dbReference type="GO" id="GO:0005524">
    <property type="term" value="F:ATP binding"/>
    <property type="evidence" value="ECO:0007669"/>
    <property type="project" value="InterPro"/>
</dbReference>
<feature type="domain" description="AAA+ ATPase" evidence="1">
    <location>
        <begin position="56"/>
        <end position="188"/>
    </location>
</feature>